<evidence type="ECO:0000313" key="15">
    <source>
        <dbReference type="Proteomes" id="UP001201980"/>
    </source>
</evidence>
<dbReference type="GO" id="GO:0005881">
    <property type="term" value="C:cytoplasmic microtubule"/>
    <property type="evidence" value="ECO:0007669"/>
    <property type="project" value="TreeGrafter"/>
</dbReference>
<dbReference type="InterPro" id="IPR034085">
    <property type="entry name" value="TOG"/>
</dbReference>
<feature type="region of interest" description="Disordered" evidence="12">
    <location>
        <begin position="632"/>
        <end position="764"/>
    </location>
</feature>
<proteinExistence type="inferred from homology"/>
<dbReference type="InterPro" id="IPR021133">
    <property type="entry name" value="HEAT_type_2"/>
</dbReference>
<dbReference type="PANTHER" id="PTHR21567:SF9">
    <property type="entry name" value="CLIP-ASSOCIATING PROTEIN"/>
    <property type="match status" value="1"/>
</dbReference>
<keyword evidence="15" id="KW-1185">Reference proteome</keyword>
<keyword evidence="9" id="KW-0206">Cytoskeleton</keyword>
<evidence type="ECO:0000256" key="6">
    <source>
        <dbReference type="ARBA" id="ARBA00022701"/>
    </source>
</evidence>
<accession>A0AAD5RSM5</accession>
<keyword evidence="5" id="KW-0132">Cell division</keyword>
<gene>
    <name evidence="14" type="ORF">MKZ38_000166</name>
</gene>
<dbReference type="GO" id="GO:0005876">
    <property type="term" value="C:spindle microtubule"/>
    <property type="evidence" value="ECO:0007669"/>
    <property type="project" value="TreeGrafter"/>
</dbReference>
<evidence type="ECO:0000256" key="10">
    <source>
        <dbReference type="ARBA" id="ARBA00024889"/>
    </source>
</evidence>
<dbReference type="EMBL" id="JAKWBI020000103">
    <property type="protein sequence ID" value="KAJ2902740.1"/>
    <property type="molecule type" value="Genomic_DNA"/>
</dbReference>
<dbReference type="InterPro" id="IPR011989">
    <property type="entry name" value="ARM-like"/>
</dbReference>
<dbReference type="GO" id="GO:0031110">
    <property type="term" value="P:regulation of microtubule polymerization or depolymerization"/>
    <property type="evidence" value="ECO:0007669"/>
    <property type="project" value="UniProtKB-ARBA"/>
</dbReference>
<name>A0AAD5RSM5_9PEZI</name>
<dbReference type="GO" id="GO:0090307">
    <property type="term" value="P:mitotic spindle assembly"/>
    <property type="evidence" value="ECO:0007669"/>
    <property type="project" value="TreeGrafter"/>
</dbReference>
<dbReference type="InterPro" id="IPR016024">
    <property type="entry name" value="ARM-type_fold"/>
</dbReference>
<feature type="region of interest" description="Disordered" evidence="12">
    <location>
        <begin position="254"/>
        <end position="307"/>
    </location>
</feature>
<dbReference type="InterPro" id="IPR024395">
    <property type="entry name" value="CLASP_N_dom"/>
</dbReference>
<evidence type="ECO:0000256" key="9">
    <source>
        <dbReference type="ARBA" id="ARBA00023212"/>
    </source>
</evidence>
<dbReference type="Gene3D" id="1.25.10.10">
    <property type="entry name" value="Leucine-rich Repeat Variant"/>
    <property type="match status" value="3"/>
</dbReference>
<evidence type="ECO:0000256" key="11">
    <source>
        <dbReference type="PROSITE-ProRule" id="PRU00103"/>
    </source>
</evidence>
<dbReference type="GO" id="GO:0051301">
    <property type="term" value="P:cell division"/>
    <property type="evidence" value="ECO:0007669"/>
    <property type="project" value="UniProtKB-KW"/>
</dbReference>
<keyword evidence="8" id="KW-0131">Cell cycle</keyword>
<feature type="domain" description="TOG" evidence="13">
    <location>
        <begin position="31"/>
        <end position="258"/>
    </location>
</feature>
<keyword evidence="4" id="KW-0963">Cytoplasm</keyword>
<dbReference type="Proteomes" id="UP001201980">
    <property type="component" value="Unassembled WGS sequence"/>
</dbReference>
<dbReference type="GO" id="GO:1902903">
    <property type="term" value="P:regulation of supramolecular fiber organization"/>
    <property type="evidence" value="ECO:0007669"/>
    <property type="project" value="UniProtKB-ARBA"/>
</dbReference>
<dbReference type="Pfam" id="PF12348">
    <property type="entry name" value="CLASP_N"/>
    <property type="match status" value="2"/>
</dbReference>
<feature type="compositionally biased region" description="Polar residues" evidence="12">
    <location>
        <begin position="283"/>
        <end position="296"/>
    </location>
</feature>
<evidence type="ECO:0000256" key="7">
    <source>
        <dbReference type="ARBA" id="ARBA00022737"/>
    </source>
</evidence>
<dbReference type="GO" id="GO:0060172">
    <property type="term" value="P:astral microtubule depolymerization"/>
    <property type="evidence" value="ECO:0007669"/>
    <property type="project" value="TreeGrafter"/>
</dbReference>
<evidence type="ECO:0000256" key="3">
    <source>
        <dbReference type="ARBA" id="ARBA00011375"/>
    </source>
</evidence>
<evidence type="ECO:0000256" key="2">
    <source>
        <dbReference type="ARBA" id="ARBA00009549"/>
    </source>
</evidence>
<keyword evidence="7" id="KW-0677">Repeat</keyword>
<comment type="function">
    <text evidence="10">Microtubule binding protein that promotes the stabilization of dynamic microtubules. Required for mitotic spindle formation.</text>
</comment>
<protein>
    <recommendedName>
        <fullName evidence="13">TOG domain-containing protein</fullName>
    </recommendedName>
</protein>
<evidence type="ECO:0000256" key="5">
    <source>
        <dbReference type="ARBA" id="ARBA00022618"/>
    </source>
</evidence>
<dbReference type="PROSITE" id="PS50077">
    <property type="entry name" value="HEAT_REPEAT"/>
    <property type="match status" value="1"/>
</dbReference>
<feature type="compositionally biased region" description="Polar residues" evidence="12">
    <location>
        <begin position="716"/>
        <end position="733"/>
    </location>
</feature>
<dbReference type="GO" id="GO:0005815">
    <property type="term" value="C:microtubule organizing center"/>
    <property type="evidence" value="ECO:0007669"/>
    <property type="project" value="TreeGrafter"/>
</dbReference>
<feature type="domain" description="TOG" evidence="13">
    <location>
        <begin position="316"/>
        <end position="557"/>
    </location>
</feature>
<comment type="similarity">
    <text evidence="2">Belongs to the CLASP family.</text>
</comment>
<evidence type="ECO:0000256" key="4">
    <source>
        <dbReference type="ARBA" id="ARBA00022490"/>
    </source>
</evidence>
<comment type="subunit">
    <text evidence="3">Interacts with microtubules.</text>
</comment>
<dbReference type="GO" id="GO:0008017">
    <property type="term" value="F:microtubule binding"/>
    <property type="evidence" value="ECO:0007669"/>
    <property type="project" value="TreeGrafter"/>
</dbReference>
<dbReference type="AlphaFoldDB" id="A0AAD5RSM5"/>
<organism evidence="14 15">
    <name type="scientific">Zalerion maritima</name>
    <dbReference type="NCBI Taxonomy" id="339359"/>
    <lineage>
        <taxon>Eukaryota</taxon>
        <taxon>Fungi</taxon>
        <taxon>Dikarya</taxon>
        <taxon>Ascomycota</taxon>
        <taxon>Pezizomycotina</taxon>
        <taxon>Sordariomycetes</taxon>
        <taxon>Lulworthiomycetidae</taxon>
        <taxon>Lulworthiales</taxon>
        <taxon>Lulworthiaceae</taxon>
        <taxon>Zalerion</taxon>
    </lineage>
</organism>
<evidence type="ECO:0000256" key="1">
    <source>
        <dbReference type="ARBA" id="ARBA00004186"/>
    </source>
</evidence>
<comment type="caution">
    <text evidence="14">The sequence shown here is derived from an EMBL/GenBank/DDBJ whole genome shotgun (WGS) entry which is preliminary data.</text>
</comment>
<feature type="region of interest" description="Disordered" evidence="12">
    <location>
        <begin position="547"/>
        <end position="582"/>
    </location>
</feature>
<evidence type="ECO:0000256" key="8">
    <source>
        <dbReference type="ARBA" id="ARBA00022776"/>
    </source>
</evidence>
<evidence type="ECO:0000259" key="13">
    <source>
        <dbReference type="SMART" id="SM01349"/>
    </source>
</evidence>
<sequence>MHSYSRILQRGQSQGKCTYSGCSQNTRGHSAMADKLTDQQVVDLLTTLRSDAIVDTKVAAVTAAKSSIKQHNVPDTCIPALFDALRMASQAQNAVLVNAGFSSLGHLLTRLTRQEPKWISKEAGRTLPIIVDKMGDQKEKFRTLACQAMTTVYQTSPIDAERFVRNIAMCGKNPRAKETSLHWLLQRHQEDGLQFRSYVPQLMELLEDADAMVRDAAKHTVTGLFRSASGPAKSDLKRQLKNFKVRPAIEQAIVKELNPGGGGSERPESRAASRAGSVPPSRPNLSASVSSMTSERPMTPLVPDKPESVEPLYVNTVREFDDIIRDMTFHFEGKETEQNWLKREESATKLRRLLAGNASSDYPDQFIGHLRSLLDGIIKAVNSLRTSLSKEGCSLVQDMVLTFGPGIDPMVELLLQAFIKLCASTKKIASQSGNTTVDLIIGRVTYTTRIMQHIWGACQDKNVQPRTYAPGWLKTVLNKEAGYKNHIEHGGGVDLVEKCIHKGLADPNPGVREKMRSAFWLFHGIWRNRADTLMGKLDGTAQKLLLKDANNPNSPPKREATTGVRPGLGLSKSTMGPSTKPSLRETLLQQKRAAMAAKKTLPQRPGSAMSHFSPVRIASSASNASTVSTAASSSTVRGLAHSGVSGAPVRPTRKRPEVVARPATAGPYSVRGHDAPGNHNVSSPTEPKLKTRTAKTIDTSPKRTMGRRPGHAPHASESSLPSPGRLISQQSARSPRHSPRNTPRMRPVATTSGLNSSSPAKPGDHALEEFTLVVPHIKPPEDLSLPLSGAENGLSSVIKEPEEALHDPIEVFPAAEIQQEIPVPISPVASTPTKTVKVYEDPFVEDQTTPKPTAIQPPISVLEDKPVNENAAAVVRLENTVLDPSMSPEKSRQNAKLLDSGITRVKAKSLDVHGLRKLQSIIRDNKAPFTDEKFDALLMGLFEYLESPMANTAPEKVQDVKAQVLSTVKLLLKKAKENFQPHVSRGLEALLVARAGYDSHTHIVSGLELLADELVTLGDASEIVMTMTRKMKDKDMDTTEGRRSLSMGLHVLKEMIDAKAEYQPSESELAGLSALAGRCLESSESGVRMDAVQLCVALHSRLGEPSFWDTLKGVRDDPKSLITYYVVKRQREIDAAAAAAASTA</sequence>
<keyword evidence="6" id="KW-0493">Microtubule</keyword>
<feature type="compositionally biased region" description="Polar residues" evidence="12">
    <location>
        <begin position="571"/>
        <end position="581"/>
    </location>
</feature>
<dbReference type="GO" id="GO:1990023">
    <property type="term" value="C:mitotic spindle midzone"/>
    <property type="evidence" value="ECO:0007669"/>
    <property type="project" value="TreeGrafter"/>
</dbReference>
<feature type="repeat" description="HEAT" evidence="11">
    <location>
        <begin position="198"/>
        <end position="236"/>
    </location>
</feature>
<dbReference type="SUPFAM" id="SSF48371">
    <property type="entry name" value="ARM repeat"/>
    <property type="match status" value="1"/>
</dbReference>
<dbReference type="PANTHER" id="PTHR21567">
    <property type="entry name" value="CLASP"/>
    <property type="match status" value="1"/>
</dbReference>
<evidence type="ECO:0000256" key="12">
    <source>
        <dbReference type="SAM" id="MobiDB-lite"/>
    </source>
</evidence>
<feature type="compositionally biased region" description="Polar residues" evidence="12">
    <location>
        <begin position="749"/>
        <end position="759"/>
    </location>
</feature>
<keyword evidence="8" id="KW-0498">Mitosis</keyword>
<reference evidence="14" key="1">
    <citation type="submission" date="2022-07" db="EMBL/GenBank/DDBJ databases">
        <title>Draft genome sequence of Zalerion maritima ATCC 34329, a (micro)plastics degrading marine fungus.</title>
        <authorList>
            <person name="Paco A."/>
            <person name="Goncalves M.F.M."/>
            <person name="Rocha-Santos T.A.P."/>
            <person name="Alves A."/>
        </authorList>
    </citation>
    <scope>NUCLEOTIDE SEQUENCE</scope>
    <source>
        <strain evidence="14">ATCC 34329</strain>
    </source>
</reference>
<dbReference type="SMART" id="SM01349">
    <property type="entry name" value="TOG"/>
    <property type="match status" value="2"/>
</dbReference>
<comment type="subcellular location">
    <subcellularLocation>
        <location evidence="1">Cytoplasm</location>
        <location evidence="1">Cytoskeleton</location>
        <location evidence="1">Spindle</location>
    </subcellularLocation>
</comment>
<evidence type="ECO:0000313" key="14">
    <source>
        <dbReference type="EMBL" id="KAJ2902740.1"/>
    </source>
</evidence>